<keyword evidence="3" id="KW-1185">Reference proteome</keyword>
<keyword evidence="1" id="KW-0472">Membrane</keyword>
<keyword evidence="1" id="KW-1133">Transmembrane helix</keyword>
<name>A0A918K474_9GAMM</name>
<protein>
    <recommendedName>
        <fullName evidence="4">MSHA biogenesis protein MshI</fullName>
    </recommendedName>
</protein>
<organism evidence="2 3">
    <name type="scientific">Saccharospirillum salsuginis</name>
    <dbReference type="NCBI Taxonomy" id="418750"/>
    <lineage>
        <taxon>Bacteria</taxon>
        <taxon>Pseudomonadati</taxon>
        <taxon>Pseudomonadota</taxon>
        <taxon>Gammaproteobacteria</taxon>
        <taxon>Oceanospirillales</taxon>
        <taxon>Saccharospirillaceae</taxon>
        <taxon>Saccharospirillum</taxon>
    </lineage>
</organism>
<sequence>MTRHINLMQPDILPGYGPWQVPAFLIALLLVVVGAAGYTGYHWNLRQTLLDETGYWQSQVQNSQQRLNDFRRENPSMASEADLLVENETLTTRLGERQAALSGLADQLDVSAQGFSEPLASLSNYDLDGIWLTRIELRDSRAHLGLEGFARDPGLVPRYLGQLEGSVFEGLSIQNLNIHQAEDDNALWRFSIADSVVGATLDPKQEAR</sequence>
<dbReference type="AlphaFoldDB" id="A0A918K474"/>
<proteinExistence type="predicted"/>
<comment type="caution">
    <text evidence="2">The sequence shown here is derived from an EMBL/GenBank/DDBJ whole genome shotgun (WGS) entry which is preliminary data.</text>
</comment>
<evidence type="ECO:0000256" key="1">
    <source>
        <dbReference type="SAM" id="Phobius"/>
    </source>
</evidence>
<accession>A0A918K474</accession>
<reference evidence="2" key="1">
    <citation type="journal article" date="2014" name="Int. J. Syst. Evol. Microbiol.">
        <title>Complete genome sequence of Corynebacterium casei LMG S-19264T (=DSM 44701T), isolated from a smear-ripened cheese.</title>
        <authorList>
            <consortium name="US DOE Joint Genome Institute (JGI-PGF)"/>
            <person name="Walter F."/>
            <person name="Albersmeier A."/>
            <person name="Kalinowski J."/>
            <person name="Ruckert C."/>
        </authorList>
    </citation>
    <scope>NUCLEOTIDE SEQUENCE</scope>
    <source>
        <strain evidence="2">KCTC 22169</strain>
    </source>
</reference>
<dbReference type="RefSeq" id="WP_189607371.1">
    <property type="nucleotide sequence ID" value="NZ_BMXR01000002.1"/>
</dbReference>
<evidence type="ECO:0000313" key="3">
    <source>
        <dbReference type="Proteomes" id="UP000626148"/>
    </source>
</evidence>
<keyword evidence="1" id="KW-0812">Transmembrane</keyword>
<dbReference type="EMBL" id="BMXR01000002">
    <property type="protein sequence ID" value="GGX45008.1"/>
    <property type="molecule type" value="Genomic_DNA"/>
</dbReference>
<reference evidence="2" key="2">
    <citation type="submission" date="2020-09" db="EMBL/GenBank/DDBJ databases">
        <authorList>
            <person name="Sun Q."/>
            <person name="Kim S."/>
        </authorList>
    </citation>
    <scope>NUCLEOTIDE SEQUENCE</scope>
    <source>
        <strain evidence="2">KCTC 22169</strain>
    </source>
</reference>
<gene>
    <name evidence="2" type="ORF">GCM10007392_09770</name>
</gene>
<evidence type="ECO:0008006" key="4">
    <source>
        <dbReference type="Google" id="ProtNLM"/>
    </source>
</evidence>
<evidence type="ECO:0000313" key="2">
    <source>
        <dbReference type="EMBL" id="GGX45008.1"/>
    </source>
</evidence>
<dbReference type="Proteomes" id="UP000626148">
    <property type="component" value="Unassembled WGS sequence"/>
</dbReference>
<feature type="transmembrane region" description="Helical" evidence="1">
    <location>
        <begin position="20"/>
        <end position="41"/>
    </location>
</feature>